<gene>
    <name evidence="3" type="ORF">B0T17DRAFT_485745</name>
</gene>
<dbReference type="EMBL" id="JAULSR010000001">
    <property type="protein sequence ID" value="KAK0634637.1"/>
    <property type="molecule type" value="Genomic_DNA"/>
</dbReference>
<dbReference type="PANTHER" id="PTHR28022">
    <property type="entry name" value="GPI MANNOSYLTRANSFERASE 2 SUBUNIT PGA1"/>
    <property type="match status" value="1"/>
</dbReference>
<dbReference type="GO" id="GO:0000030">
    <property type="term" value="F:mannosyltransferase activity"/>
    <property type="evidence" value="ECO:0007669"/>
    <property type="project" value="TreeGrafter"/>
</dbReference>
<name>A0AA39XIH3_9PEZI</name>
<dbReference type="InterPro" id="IPR019433">
    <property type="entry name" value="GPI_ManTrfase_II_coact_Pga1"/>
</dbReference>
<keyword evidence="1" id="KW-1133">Transmembrane helix</keyword>
<dbReference type="Proteomes" id="UP001174934">
    <property type="component" value="Unassembled WGS sequence"/>
</dbReference>
<evidence type="ECO:0000256" key="2">
    <source>
        <dbReference type="SAM" id="SignalP"/>
    </source>
</evidence>
<organism evidence="3 4">
    <name type="scientific">Bombardia bombarda</name>
    <dbReference type="NCBI Taxonomy" id="252184"/>
    <lineage>
        <taxon>Eukaryota</taxon>
        <taxon>Fungi</taxon>
        <taxon>Dikarya</taxon>
        <taxon>Ascomycota</taxon>
        <taxon>Pezizomycotina</taxon>
        <taxon>Sordariomycetes</taxon>
        <taxon>Sordariomycetidae</taxon>
        <taxon>Sordariales</taxon>
        <taxon>Lasiosphaeriaceae</taxon>
        <taxon>Bombardia</taxon>
    </lineage>
</organism>
<sequence>MTTSFRRLVLGLSLVWLWMQTALANVEKTIFLGPETVNVPLVHPTLSDLHIDTLRPSQNASSLRTRLEAEFPTAIPKPRFPNERGKATWLLLDDLTPGQRYEVRVCWAATQPTSFTVNTYELETVWSTPELITSLWEYSISRQPTTAEEDRDQKPRIHRPEKSVMAGVEEKEASLLFLQIVSAADYFTTNATLMANVPPVDVDIILDSFLLNVLPRSLLPTIAYIVVVAVASLFLSRRVLAWIQTLIAAGSSDDDQLLEKKVQ</sequence>
<evidence type="ECO:0000313" key="3">
    <source>
        <dbReference type="EMBL" id="KAK0634637.1"/>
    </source>
</evidence>
<keyword evidence="4" id="KW-1185">Reference proteome</keyword>
<feature type="transmembrane region" description="Helical" evidence="1">
    <location>
        <begin position="218"/>
        <end position="236"/>
    </location>
</feature>
<dbReference type="AlphaFoldDB" id="A0AA39XIH3"/>
<keyword evidence="1" id="KW-0812">Transmembrane</keyword>
<accession>A0AA39XIH3</accession>
<dbReference type="PANTHER" id="PTHR28022:SF1">
    <property type="entry name" value="GPI MANNOSYLTRANSFERASE 2 SUBUNIT PGA1"/>
    <property type="match status" value="1"/>
</dbReference>
<dbReference type="GO" id="GO:0005789">
    <property type="term" value="C:endoplasmic reticulum membrane"/>
    <property type="evidence" value="ECO:0007669"/>
    <property type="project" value="TreeGrafter"/>
</dbReference>
<feature type="chain" id="PRO_5041315075" evidence="2">
    <location>
        <begin position="25"/>
        <end position="263"/>
    </location>
</feature>
<dbReference type="GO" id="GO:0006506">
    <property type="term" value="P:GPI anchor biosynthetic process"/>
    <property type="evidence" value="ECO:0007669"/>
    <property type="project" value="TreeGrafter"/>
</dbReference>
<protein>
    <submittedName>
        <fullName evidence="3">Uncharacterized protein</fullName>
    </submittedName>
</protein>
<keyword evidence="1" id="KW-0472">Membrane</keyword>
<evidence type="ECO:0000256" key="1">
    <source>
        <dbReference type="SAM" id="Phobius"/>
    </source>
</evidence>
<evidence type="ECO:0000313" key="4">
    <source>
        <dbReference type="Proteomes" id="UP001174934"/>
    </source>
</evidence>
<reference evidence="3" key="1">
    <citation type="submission" date="2023-06" db="EMBL/GenBank/DDBJ databases">
        <title>Genome-scale phylogeny and comparative genomics of the fungal order Sordariales.</title>
        <authorList>
            <consortium name="Lawrence Berkeley National Laboratory"/>
            <person name="Hensen N."/>
            <person name="Bonometti L."/>
            <person name="Westerberg I."/>
            <person name="Brannstrom I.O."/>
            <person name="Guillou S."/>
            <person name="Cros-Aarteil S."/>
            <person name="Calhoun S."/>
            <person name="Haridas S."/>
            <person name="Kuo A."/>
            <person name="Mondo S."/>
            <person name="Pangilinan J."/>
            <person name="Riley R."/>
            <person name="LaButti K."/>
            <person name="Andreopoulos B."/>
            <person name="Lipzen A."/>
            <person name="Chen C."/>
            <person name="Yanf M."/>
            <person name="Daum C."/>
            <person name="Ng V."/>
            <person name="Clum A."/>
            <person name="Steindorff A."/>
            <person name="Ohm R."/>
            <person name="Martin F."/>
            <person name="Silar P."/>
            <person name="Natvig D."/>
            <person name="Lalanne C."/>
            <person name="Gautier V."/>
            <person name="Ament-velasquez S.L."/>
            <person name="Kruys A."/>
            <person name="Hutchinson M.I."/>
            <person name="Powell A.J."/>
            <person name="Barry K."/>
            <person name="Miller A.N."/>
            <person name="Grigoriev I.V."/>
            <person name="Debuchy R."/>
            <person name="Gladieux P."/>
            <person name="Thoren M.H."/>
            <person name="Johannesson H."/>
        </authorList>
    </citation>
    <scope>NUCLEOTIDE SEQUENCE</scope>
    <source>
        <strain evidence="3">SMH3391-2</strain>
    </source>
</reference>
<feature type="signal peptide" evidence="2">
    <location>
        <begin position="1"/>
        <end position="24"/>
    </location>
</feature>
<proteinExistence type="predicted"/>
<dbReference type="Pfam" id="PF10333">
    <property type="entry name" value="Pga1"/>
    <property type="match status" value="1"/>
</dbReference>
<keyword evidence="2" id="KW-0732">Signal</keyword>
<dbReference type="GO" id="GO:0031501">
    <property type="term" value="C:mannosyltransferase complex"/>
    <property type="evidence" value="ECO:0007669"/>
    <property type="project" value="TreeGrafter"/>
</dbReference>
<comment type="caution">
    <text evidence="3">The sequence shown here is derived from an EMBL/GenBank/DDBJ whole genome shotgun (WGS) entry which is preliminary data.</text>
</comment>